<gene>
    <name evidence="2" type="ORF">NCTC11645_02897</name>
</gene>
<dbReference type="STRING" id="673.AL542_10285"/>
<reference evidence="2 3" key="1">
    <citation type="submission" date="2018-06" db="EMBL/GenBank/DDBJ databases">
        <authorList>
            <consortium name="Pathogen Informatics"/>
            <person name="Doyle S."/>
        </authorList>
    </citation>
    <scope>NUCLEOTIDE SEQUENCE [LARGE SCALE GENOMIC DNA]</scope>
    <source>
        <strain evidence="2 3">NCTC11645</strain>
    </source>
</reference>
<proteinExistence type="predicted"/>
<organism evidence="2 3">
    <name type="scientific">Grimontia hollisae</name>
    <name type="common">Vibrio hollisae</name>
    <dbReference type="NCBI Taxonomy" id="673"/>
    <lineage>
        <taxon>Bacteria</taxon>
        <taxon>Pseudomonadati</taxon>
        <taxon>Pseudomonadota</taxon>
        <taxon>Gammaproteobacteria</taxon>
        <taxon>Vibrionales</taxon>
        <taxon>Vibrionaceae</taxon>
        <taxon>Grimontia</taxon>
    </lineage>
</organism>
<dbReference type="GO" id="GO:0005886">
    <property type="term" value="C:plasma membrane"/>
    <property type="evidence" value="ECO:0007669"/>
    <property type="project" value="TreeGrafter"/>
</dbReference>
<evidence type="ECO:0000259" key="1">
    <source>
        <dbReference type="Pfam" id="PF05170"/>
    </source>
</evidence>
<dbReference type="AlphaFoldDB" id="A0A377HQT5"/>
<protein>
    <submittedName>
        <fullName evidence="2">Uncharacterized protein involved in outer membrane biogenesis</fullName>
    </submittedName>
</protein>
<evidence type="ECO:0000313" key="3">
    <source>
        <dbReference type="Proteomes" id="UP000254512"/>
    </source>
</evidence>
<dbReference type="Pfam" id="PF05170">
    <property type="entry name" value="AsmA"/>
    <property type="match status" value="1"/>
</dbReference>
<sequence length="630" mass="68566">MRLLTKLFASLVIITLVALGTLLTVLSTHYGLPLMQKAVSTFTPYTLRAESLDYDLLTPLSLALNTPTLIEQETKNTIYQARYASATLSLWDAIGGAFTLKNAVIRGAKIDFNTKAALPKNLTIKHLALDDVSYYGDSLRVDHASIQISNWRNSKEKWGSWQGPFQFSAPAVAFKGQTLSNLLLDSELTDDKWEIWGLSFNSEFGTVTGSATLENRQWTLHQLTISDARIEPSENLSNLIAMWQPLSDNYDIVINRLDLLDVSASLDSLTLEHLNLSAQAINLRDGDLVWAANDASSLLSFNANLIHYDTWLLTDVLADLSLSPSRIEVGAFSSNVDDQGYISFAGDITPASLSLRSLILNGLTLDFEGGMSESLSAQWERFDNIRVGSLSVGHTNVTVPDPAFPLQIIGMNLKGKDLLLRQASHDGMWLGELTGSAKTASINRIPVSSPYVAMRVQNGVWQLNPLSLTFPQGQLTANASVSLTNPSRPWKLEGTGLSLPSSLYQRWLGLSLPLEGEHDVNVSLSGLGGDRDSLAYSLSGKLTAVPHRTVLTISPGQSFSQRIMTLFTEEQEGEEGIETMAVSVGEIKANADRGRISLSPVSLVQDGNTSTLSGNWDLVTGEGALSHNTQ</sequence>
<dbReference type="PANTHER" id="PTHR30441">
    <property type="entry name" value="DUF748 DOMAIN-CONTAINING PROTEIN"/>
    <property type="match status" value="1"/>
</dbReference>
<dbReference type="RefSeq" id="WP_115660070.1">
    <property type="nucleotide sequence ID" value="NZ_UGHD01000002.1"/>
</dbReference>
<feature type="domain" description="AsmA" evidence="1">
    <location>
        <begin position="410"/>
        <end position="542"/>
    </location>
</feature>
<dbReference type="InterPro" id="IPR052894">
    <property type="entry name" value="AsmA-related"/>
</dbReference>
<dbReference type="InterPro" id="IPR007844">
    <property type="entry name" value="AsmA"/>
</dbReference>
<dbReference type="EMBL" id="UGHD01000002">
    <property type="protein sequence ID" value="STO58454.1"/>
    <property type="molecule type" value="Genomic_DNA"/>
</dbReference>
<dbReference type="Proteomes" id="UP000254512">
    <property type="component" value="Unassembled WGS sequence"/>
</dbReference>
<accession>A0A377HQT5</accession>
<dbReference type="PANTHER" id="PTHR30441:SF8">
    <property type="entry name" value="DUF748 DOMAIN-CONTAINING PROTEIN"/>
    <property type="match status" value="1"/>
</dbReference>
<dbReference type="GO" id="GO:0090313">
    <property type="term" value="P:regulation of protein targeting to membrane"/>
    <property type="evidence" value="ECO:0007669"/>
    <property type="project" value="TreeGrafter"/>
</dbReference>
<name>A0A377HQT5_GRIHO</name>
<evidence type="ECO:0000313" key="2">
    <source>
        <dbReference type="EMBL" id="STO58454.1"/>
    </source>
</evidence>